<name>A0A975P5E8_9BRAD</name>
<keyword evidence="2" id="KW-0472">Membrane</keyword>
<evidence type="ECO:0000256" key="2">
    <source>
        <dbReference type="SAM" id="Phobius"/>
    </source>
</evidence>
<feature type="compositionally biased region" description="Low complexity" evidence="1">
    <location>
        <begin position="75"/>
        <end position="101"/>
    </location>
</feature>
<keyword evidence="2" id="KW-1133">Transmembrane helix</keyword>
<accession>A0A975P5E8</accession>
<evidence type="ECO:0000313" key="3">
    <source>
        <dbReference type="EMBL" id="QWG25954.1"/>
    </source>
</evidence>
<feature type="region of interest" description="Disordered" evidence="1">
    <location>
        <begin position="55"/>
        <end position="128"/>
    </location>
</feature>
<evidence type="ECO:0000256" key="1">
    <source>
        <dbReference type="SAM" id="MobiDB-lite"/>
    </source>
</evidence>
<dbReference type="EMBL" id="CP076136">
    <property type="protein sequence ID" value="QWG25954.1"/>
    <property type="molecule type" value="Genomic_DNA"/>
</dbReference>
<proteinExistence type="predicted"/>
<feature type="transmembrane region" description="Helical" evidence="2">
    <location>
        <begin position="12"/>
        <end position="30"/>
    </location>
</feature>
<dbReference type="Proteomes" id="UP000676951">
    <property type="component" value="Chromosome"/>
</dbReference>
<evidence type="ECO:0000313" key="4">
    <source>
        <dbReference type="Proteomes" id="UP000676951"/>
    </source>
</evidence>
<reference evidence="3 4" key="1">
    <citation type="submission" date="2021-06" db="EMBL/GenBank/DDBJ databases">
        <title>Bradyrhizobium sp. S2-11-4 Genome sequencing.</title>
        <authorList>
            <person name="Jin L."/>
        </authorList>
    </citation>
    <scope>NUCLEOTIDE SEQUENCE [LARGE SCALE GENOMIC DNA]</scope>
    <source>
        <strain evidence="3 4">S2-11-4</strain>
    </source>
</reference>
<gene>
    <name evidence="3" type="ORF">KMZ93_12205</name>
</gene>
<protein>
    <recommendedName>
        <fullName evidence="5">Cell envelope biogenesis protein TolA</fullName>
    </recommendedName>
</protein>
<dbReference type="AlphaFoldDB" id="A0A975P5E8"/>
<evidence type="ECO:0008006" key="5">
    <source>
        <dbReference type="Google" id="ProtNLM"/>
    </source>
</evidence>
<keyword evidence="2" id="KW-0812">Transmembrane</keyword>
<sequence length="269" mass="27946">MVEPRQTIRTGIAASAIAHLSVLMLVLLFGEVHPFGSVTAEPIAVDIVTAEEVAEKKSEPPSAPEAKPSDAFDLAAKSAAGNSTAPAAAPQEAAARSQEPAAPSPPPSAGKMAAAQPPPQPTSPAYVPAEPDLSVKYQVVLGLPQDLSPAGSGGKPGDPFDAPASMPADIASNLVAEFRRHLRTCSRRPRTIAPSDHLRIKLRVYLSPEGRLAAEPVLIEASASAKGPALMQGAIGALQACQPYAMLPPDRYGEWKVLDLSFTPQDFSG</sequence>
<organism evidence="3 4">
    <name type="scientific">Bradyrhizobium sediminis</name>
    <dbReference type="NCBI Taxonomy" id="2840469"/>
    <lineage>
        <taxon>Bacteria</taxon>
        <taxon>Pseudomonadati</taxon>
        <taxon>Pseudomonadota</taxon>
        <taxon>Alphaproteobacteria</taxon>
        <taxon>Hyphomicrobiales</taxon>
        <taxon>Nitrobacteraceae</taxon>
        <taxon>Bradyrhizobium</taxon>
    </lineage>
</organism>
<keyword evidence="4" id="KW-1185">Reference proteome</keyword>